<comment type="caution">
    <text evidence="3">The sequence shown here is derived from an EMBL/GenBank/DDBJ whole genome shotgun (WGS) entry which is preliminary data.</text>
</comment>
<dbReference type="PIRSF" id="PIRSF017082">
    <property type="entry name" value="YflP"/>
    <property type="match status" value="1"/>
</dbReference>
<dbReference type="PANTHER" id="PTHR42928">
    <property type="entry name" value="TRICARBOXYLATE-BINDING PROTEIN"/>
    <property type="match status" value="1"/>
</dbReference>
<dbReference type="CDD" id="cd07012">
    <property type="entry name" value="PBP2_Bug_TTT"/>
    <property type="match status" value="1"/>
</dbReference>
<dbReference type="InterPro" id="IPR042100">
    <property type="entry name" value="Bug_dom1"/>
</dbReference>
<accession>A0A5C6RYK8</accession>
<proteinExistence type="inferred from homology"/>
<gene>
    <name evidence="3" type="ORF">FQV27_15385</name>
</gene>
<sequence>MNIRKCSMAALAVCILPLSAMAQDWPNGTIELVIPSRPGGGTDIMGRIVADYLQQKLDTPVAVINQPGGSGTVAFEQVRNADPDGQTLLFYHSGLMVNAHTGKYDHQVGEFTNVAVAQSYPPQVFAVGANAPWQTLRDFVEDARANPGQRTVGVSLGGTTHFIAGALMEAEGIDLRLVEASAEVDKVAGVQGGHIDIGNLGAGSAQQFEESGQMRVLCMIDPQPDPDYPEYETCQSQGVDITWLAPLVIWGPAGIPEPTVQAINEAVAGMADDPTVQERLAAADSAFTAYDVAATQAFVAEEDAKIAKLAEALGLSQ</sequence>
<evidence type="ECO:0000313" key="4">
    <source>
        <dbReference type="Proteomes" id="UP000321562"/>
    </source>
</evidence>
<dbReference type="InterPro" id="IPR005064">
    <property type="entry name" value="BUG"/>
</dbReference>
<dbReference type="Gene3D" id="3.40.190.10">
    <property type="entry name" value="Periplasmic binding protein-like II"/>
    <property type="match status" value="1"/>
</dbReference>
<dbReference type="Gene3D" id="3.40.190.150">
    <property type="entry name" value="Bordetella uptake gene, domain 1"/>
    <property type="match status" value="1"/>
</dbReference>
<dbReference type="Pfam" id="PF03401">
    <property type="entry name" value="TctC"/>
    <property type="match status" value="1"/>
</dbReference>
<name>A0A5C6RYK8_9RHOB</name>
<dbReference type="PANTHER" id="PTHR42928:SF5">
    <property type="entry name" value="BLR1237 PROTEIN"/>
    <property type="match status" value="1"/>
</dbReference>
<protein>
    <submittedName>
        <fullName evidence="3">Tripartite tricarboxylate transporter substrate binding protein</fullName>
    </submittedName>
</protein>
<comment type="similarity">
    <text evidence="1">Belongs to the UPF0065 (bug) family.</text>
</comment>
<dbReference type="OrthoDB" id="7248487at2"/>
<dbReference type="EMBL" id="VOPL01000007">
    <property type="protein sequence ID" value="TXB67478.1"/>
    <property type="molecule type" value="Genomic_DNA"/>
</dbReference>
<dbReference type="AlphaFoldDB" id="A0A5C6RYK8"/>
<keyword evidence="2" id="KW-0732">Signal</keyword>
<reference evidence="3 4" key="1">
    <citation type="submission" date="2019-08" db="EMBL/GenBank/DDBJ databases">
        <authorList>
            <person name="Ye J."/>
        </authorList>
    </citation>
    <scope>NUCLEOTIDE SEQUENCE [LARGE SCALE GENOMIC DNA]</scope>
    <source>
        <strain evidence="3 4">TK008</strain>
    </source>
</reference>
<dbReference type="Proteomes" id="UP000321562">
    <property type="component" value="Unassembled WGS sequence"/>
</dbReference>
<evidence type="ECO:0000256" key="1">
    <source>
        <dbReference type="ARBA" id="ARBA00006987"/>
    </source>
</evidence>
<keyword evidence="4" id="KW-1185">Reference proteome</keyword>
<feature type="signal peptide" evidence="2">
    <location>
        <begin position="1"/>
        <end position="22"/>
    </location>
</feature>
<evidence type="ECO:0000256" key="2">
    <source>
        <dbReference type="SAM" id="SignalP"/>
    </source>
</evidence>
<organism evidence="3 4">
    <name type="scientific">Paracoccus aurantiacus</name>
    <dbReference type="NCBI Taxonomy" id="2599412"/>
    <lineage>
        <taxon>Bacteria</taxon>
        <taxon>Pseudomonadati</taxon>
        <taxon>Pseudomonadota</taxon>
        <taxon>Alphaproteobacteria</taxon>
        <taxon>Rhodobacterales</taxon>
        <taxon>Paracoccaceae</taxon>
        <taxon>Paracoccus</taxon>
    </lineage>
</organism>
<dbReference type="RefSeq" id="WP_147100209.1">
    <property type="nucleotide sequence ID" value="NZ_JBHUFH010000010.1"/>
</dbReference>
<evidence type="ECO:0000313" key="3">
    <source>
        <dbReference type="EMBL" id="TXB67478.1"/>
    </source>
</evidence>
<feature type="chain" id="PRO_5022935507" evidence="2">
    <location>
        <begin position="23"/>
        <end position="317"/>
    </location>
</feature>
<dbReference type="SUPFAM" id="SSF53850">
    <property type="entry name" value="Periplasmic binding protein-like II"/>
    <property type="match status" value="1"/>
</dbReference>